<feature type="domain" description="N-acetyltransferase" evidence="2">
    <location>
        <begin position="296"/>
        <end position="462"/>
    </location>
</feature>
<dbReference type="PROSITE" id="PS51186">
    <property type="entry name" value="GNAT"/>
    <property type="match status" value="1"/>
</dbReference>
<name>A0A066Z0P4_9ACTN</name>
<dbReference type="Pfam" id="PF13228">
    <property type="entry name" value="DUF4037"/>
    <property type="match status" value="1"/>
</dbReference>
<sequence>MNENSGNGGPSEAELGQLASHLAKIGGIVGVCLGGSRARGAHAPGSDYDLGLYYRAGELDTAALRRLAAELCGHPVDVTEPGGWGPWVDGGAWLDLGTARVDWIYRDVARVRDYAAEARAGRYLSGQQPGHPYGVPSYAYAGELALGRVLADPTGALTALRAELVDYPQELARRLEADAAWEVPFTLANARKGARRGDAGYVQGCLFRAVGLLVHALHARPGGGWSTRRARSPRPVNWAAHQGTSNAGRKSCSLRGRRIRRRSVRCWTRRRRWRARSSPERRTEMSAAVELTTPRLLLRQWQDGDLDRWAALNADPEVRRHLGPVMTREQSAGSLAAFREELAERGWGWWAVQLRSEGTFLGFAGLDPVDEETPFDGIEAGWRLHPDSWGHGYATEAGRAVLQYGFQELALPEILALIAAPNTPSRAVAERLGMTHDPARDFDDPTLPPGPSRRTVVYRIAR</sequence>
<feature type="region of interest" description="Disordered" evidence="1">
    <location>
        <begin position="222"/>
        <end position="252"/>
    </location>
</feature>
<evidence type="ECO:0000259" key="2">
    <source>
        <dbReference type="PROSITE" id="PS51186"/>
    </source>
</evidence>
<dbReference type="CDD" id="cd05403">
    <property type="entry name" value="NT_KNTase_like"/>
    <property type="match status" value="1"/>
</dbReference>
<dbReference type="PANTHER" id="PTHR43792">
    <property type="entry name" value="GNAT FAMILY, PUTATIVE (AFU_ORTHOLOGUE AFUA_3G00765)-RELATED-RELATED"/>
    <property type="match status" value="1"/>
</dbReference>
<dbReference type="PATRIC" id="fig|1348663.4.peg.1100"/>
<dbReference type="InterPro" id="IPR051531">
    <property type="entry name" value="N-acetyltransferase"/>
</dbReference>
<dbReference type="Gene3D" id="3.40.630.30">
    <property type="match status" value="1"/>
</dbReference>
<protein>
    <recommendedName>
        <fullName evidence="2">N-acetyltransferase domain-containing protein</fullName>
    </recommendedName>
</protein>
<gene>
    <name evidence="3" type="ORF">KCH_11520</name>
</gene>
<organism evidence="3 4">
    <name type="scientific">Kitasatospora cheerisanensis KCTC 2395</name>
    <dbReference type="NCBI Taxonomy" id="1348663"/>
    <lineage>
        <taxon>Bacteria</taxon>
        <taxon>Bacillati</taxon>
        <taxon>Actinomycetota</taxon>
        <taxon>Actinomycetes</taxon>
        <taxon>Kitasatosporales</taxon>
        <taxon>Streptomycetaceae</taxon>
        <taxon>Kitasatospora</taxon>
    </lineage>
</organism>
<evidence type="ECO:0000313" key="3">
    <source>
        <dbReference type="EMBL" id="KDN87067.1"/>
    </source>
</evidence>
<dbReference type="Pfam" id="PF13302">
    <property type="entry name" value="Acetyltransf_3"/>
    <property type="match status" value="1"/>
</dbReference>
<dbReference type="InterPro" id="IPR043519">
    <property type="entry name" value="NT_sf"/>
</dbReference>
<dbReference type="InterPro" id="IPR000182">
    <property type="entry name" value="GNAT_dom"/>
</dbReference>
<evidence type="ECO:0000313" key="4">
    <source>
        <dbReference type="Proteomes" id="UP000027178"/>
    </source>
</evidence>
<accession>A0A066Z0P4</accession>
<dbReference type="InterPro" id="IPR025117">
    <property type="entry name" value="DUF4037"/>
</dbReference>
<proteinExistence type="predicted"/>
<dbReference type="Pfam" id="PF01909">
    <property type="entry name" value="NTP_transf_2"/>
    <property type="match status" value="1"/>
</dbReference>
<dbReference type="HOGENOM" id="CLU_591577_0_0_11"/>
<dbReference type="InterPro" id="IPR016181">
    <property type="entry name" value="Acyl_CoA_acyltransferase"/>
</dbReference>
<dbReference type="EMBL" id="JNBY01000050">
    <property type="protein sequence ID" value="KDN87067.1"/>
    <property type="molecule type" value="Genomic_DNA"/>
</dbReference>
<dbReference type="eggNOG" id="COG1708">
    <property type="taxonomic scope" value="Bacteria"/>
</dbReference>
<evidence type="ECO:0000256" key="1">
    <source>
        <dbReference type="SAM" id="MobiDB-lite"/>
    </source>
</evidence>
<dbReference type="eggNOG" id="COG1670">
    <property type="taxonomic scope" value="Bacteria"/>
</dbReference>
<dbReference type="GO" id="GO:0016747">
    <property type="term" value="F:acyltransferase activity, transferring groups other than amino-acyl groups"/>
    <property type="evidence" value="ECO:0007669"/>
    <property type="project" value="InterPro"/>
</dbReference>
<dbReference type="SUPFAM" id="SSF55729">
    <property type="entry name" value="Acyl-CoA N-acyltransferases (Nat)"/>
    <property type="match status" value="1"/>
</dbReference>
<dbReference type="AlphaFoldDB" id="A0A066Z0P4"/>
<dbReference type="GO" id="GO:0016779">
    <property type="term" value="F:nucleotidyltransferase activity"/>
    <property type="evidence" value="ECO:0007669"/>
    <property type="project" value="InterPro"/>
</dbReference>
<dbReference type="Proteomes" id="UP000027178">
    <property type="component" value="Unassembled WGS sequence"/>
</dbReference>
<keyword evidence="4" id="KW-1185">Reference proteome</keyword>
<dbReference type="InterPro" id="IPR002934">
    <property type="entry name" value="Polymerase_NTP_transf_dom"/>
</dbReference>
<dbReference type="PANTHER" id="PTHR43792:SF1">
    <property type="entry name" value="N-ACETYLTRANSFERASE DOMAIN-CONTAINING PROTEIN"/>
    <property type="match status" value="1"/>
</dbReference>
<comment type="caution">
    <text evidence="3">The sequence shown here is derived from an EMBL/GenBank/DDBJ whole genome shotgun (WGS) entry which is preliminary data.</text>
</comment>
<dbReference type="SUPFAM" id="SSF81301">
    <property type="entry name" value="Nucleotidyltransferase"/>
    <property type="match status" value="1"/>
</dbReference>
<reference evidence="3 4" key="1">
    <citation type="submission" date="2014-05" db="EMBL/GenBank/DDBJ databases">
        <title>Draft Genome Sequence of Kitasatospora cheerisanensis KCTC 2395.</title>
        <authorList>
            <person name="Nam D.H."/>
        </authorList>
    </citation>
    <scope>NUCLEOTIDE SEQUENCE [LARGE SCALE GENOMIC DNA]</scope>
    <source>
        <strain evidence="3 4">KCTC 2395</strain>
    </source>
</reference>
<dbReference type="RefSeq" id="WP_341865346.1">
    <property type="nucleotide sequence ID" value="NZ_KK853997.1"/>
</dbReference>